<proteinExistence type="predicted"/>
<dbReference type="EMBL" id="OUNR01000012">
    <property type="protein sequence ID" value="SPP64562.1"/>
    <property type="molecule type" value="Genomic_DNA"/>
</dbReference>
<keyword evidence="2" id="KW-1185">Reference proteome</keyword>
<name>A0A330L5X7_9BACT</name>
<organism evidence="1 2">
    <name type="scientific">Nitrospira lenta</name>
    <dbReference type="NCBI Taxonomy" id="1436998"/>
    <lineage>
        <taxon>Bacteria</taxon>
        <taxon>Pseudomonadati</taxon>
        <taxon>Nitrospirota</taxon>
        <taxon>Nitrospiria</taxon>
        <taxon>Nitrospirales</taxon>
        <taxon>Nitrospiraceae</taxon>
        <taxon>Nitrospira</taxon>
    </lineage>
</organism>
<gene>
    <name evidence="1" type="ORF">NITLEN_20202</name>
</gene>
<reference evidence="2" key="1">
    <citation type="submission" date="2018-04" db="EMBL/GenBank/DDBJ databases">
        <authorList>
            <person name="Lucker S."/>
            <person name="Sakoula D."/>
        </authorList>
    </citation>
    <scope>NUCLEOTIDE SEQUENCE [LARGE SCALE GENOMIC DNA]</scope>
</reference>
<dbReference type="InParanoid" id="A0A330L5X7"/>
<dbReference type="AlphaFoldDB" id="A0A330L5X7"/>
<protein>
    <submittedName>
        <fullName evidence="1">Uncharacterized protein</fullName>
    </submittedName>
</protein>
<sequence length="60" mass="6627">MWSSAGCYATAFAGRCPEIPVCWEVRETPVACDKKGLSDMVRVCVVIRAKEEGRAHGNQR</sequence>
<evidence type="ECO:0000313" key="1">
    <source>
        <dbReference type="EMBL" id="SPP64562.1"/>
    </source>
</evidence>
<dbReference type="Proteomes" id="UP000248168">
    <property type="component" value="Unassembled WGS sequence"/>
</dbReference>
<evidence type="ECO:0000313" key="2">
    <source>
        <dbReference type="Proteomes" id="UP000248168"/>
    </source>
</evidence>
<accession>A0A330L5X7</accession>